<proteinExistence type="predicted"/>
<dbReference type="RefSeq" id="WP_118888352.1">
    <property type="nucleotide sequence ID" value="NZ_PHUT01000001.1"/>
</dbReference>
<protein>
    <recommendedName>
        <fullName evidence="3">HEAT repeat domain-containing protein</fullName>
    </recommendedName>
</protein>
<sequence length="181" mass="21290">MHSTIQTYFANLNNEDKQVQYEAFMQLLAATEVEVDWAYEVWDELVAGLTSSDNHTRSRYAQLLAGLAISDPEKRILTDFSKLWQVTKDPKTVTARHSLQAIWKVGLAGEEQKALVMNHFMERFTMCEGEKNYTLVRFDIIQAMRNLYEHVQDEMIKEKAFELINQEDDVKYQRKYAKVWK</sequence>
<dbReference type="InterPro" id="IPR011989">
    <property type="entry name" value="ARM-like"/>
</dbReference>
<name>A0A417YMX7_9BACI</name>
<dbReference type="Gene3D" id="1.25.10.10">
    <property type="entry name" value="Leucine-rich Repeat Variant"/>
    <property type="match status" value="1"/>
</dbReference>
<organism evidence="1 2">
    <name type="scientific">Oceanobacillus profundus</name>
    <dbReference type="NCBI Taxonomy" id="372463"/>
    <lineage>
        <taxon>Bacteria</taxon>
        <taxon>Bacillati</taxon>
        <taxon>Bacillota</taxon>
        <taxon>Bacilli</taxon>
        <taxon>Bacillales</taxon>
        <taxon>Bacillaceae</taxon>
        <taxon>Oceanobacillus</taxon>
    </lineage>
</organism>
<dbReference type="EMBL" id="QWEH01000001">
    <property type="protein sequence ID" value="RHW35171.1"/>
    <property type="molecule type" value="Genomic_DNA"/>
</dbReference>
<dbReference type="InterPro" id="IPR016024">
    <property type="entry name" value="ARM-type_fold"/>
</dbReference>
<comment type="caution">
    <text evidence="1">The sequence shown here is derived from an EMBL/GenBank/DDBJ whole genome shotgun (WGS) entry which is preliminary data.</text>
</comment>
<keyword evidence="2" id="KW-1185">Reference proteome</keyword>
<accession>A0A417YMX7</accession>
<evidence type="ECO:0008006" key="3">
    <source>
        <dbReference type="Google" id="ProtNLM"/>
    </source>
</evidence>
<reference evidence="1 2" key="1">
    <citation type="journal article" date="2007" name="Int. J. Syst. Evol. Microbiol.">
        <title>Oceanobacillus profundus sp. nov., isolated from a deep-sea sediment core.</title>
        <authorList>
            <person name="Kim Y.G."/>
            <person name="Choi D.H."/>
            <person name="Hyun S."/>
            <person name="Cho B.C."/>
        </authorList>
    </citation>
    <scope>NUCLEOTIDE SEQUENCE [LARGE SCALE GENOMIC DNA]</scope>
    <source>
        <strain evidence="1 2">DSM 18246</strain>
    </source>
</reference>
<gene>
    <name evidence="1" type="ORF">D1B32_00695</name>
</gene>
<dbReference type="AlphaFoldDB" id="A0A417YMX7"/>
<evidence type="ECO:0000313" key="1">
    <source>
        <dbReference type="EMBL" id="RHW35171.1"/>
    </source>
</evidence>
<dbReference type="Proteomes" id="UP000285456">
    <property type="component" value="Unassembled WGS sequence"/>
</dbReference>
<evidence type="ECO:0000313" key="2">
    <source>
        <dbReference type="Proteomes" id="UP000285456"/>
    </source>
</evidence>
<dbReference type="OrthoDB" id="5510862at2"/>
<dbReference type="SUPFAM" id="SSF48371">
    <property type="entry name" value="ARM repeat"/>
    <property type="match status" value="1"/>
</dbReference>